<evidence type="ECO:0000256" key="2">
    <source>
        <dbReference type="ARBA" id="ARBA00022748"/>
    </source>
</evidence>
<dbReference type="Pfam" id="PF00578">
    <property type="entry name" value="AhpC-TSA"/>
    <property type="match status" value="1"/>
</dbReference>
<dbReference type="InterPro" id="IPR036249">
    <property type="entry name" value="Thioredoxin-like_sf"/>
</dbReference>
<dbReference type="RefSeq" id="WP_144853015.1">
    <property type="nucleotide sequence ID" value="NZ_VMRJ01000008.1"/>
</dbReference>
<dbReference type="OrthoDB" id="9811352at2"/>
<feature type="domain" description="Thioredoxin" evidence="6">
    <location>
        <begin position="223"/>
        <end position="363"/>
    </location>
</feature>
<dbReference type="GO" id="GO:0017004">
    <property type="term" value="P:cytochrome complex assembly"/>
    <property type="evidence" value="ECO:0007669"/>
    <property type="project" value="UniProtKB-KW"/>
</dbReference>
<proteinExistence type="predicted"/>
<keyword evidence="8" id="KW-1185">Reference proteome</keyword>
<dbReference type="SUPFAM" id="SSF52833">
    <property type="entry name" value="Thioredoxin-like"/>
    <property type="match status" value="1"/>
</dbReference>
<dbReference type="GO" id="GO:0016209">
    <property type="term" value="F:antioxidant activity"/>
    <property type="evidence" value="ECO:0007669"/>
    <property type="project" value="InterPro"/>
</dbReference>
<dbReference type="InterPro" id="IPR013766">
    <property type="entry name" value="Thioredoxin_domain"/>
</dbReference>
<protein>
    <submittedName>
        <fullName evidence="7">AhpC/TSA family protein</fullName>
    </submittedName>
</protein>
<organism evidence="7 8">
    <name type="scientific">Hymenobacter setariae</name>
    <dbReference type="NCBI Taxonomy" id="2594794"/>
    <lineage>
        <taxon>Bacteria</taxon>
        <taxon>Pseudomonadati</taxon>
        <taxon>Bacteroidota</taxon>
        <taxon>Cytophagia</taxon>
        <taxon>Cytophagales</taxon>
        <taxon>Hymenobacteraceae</taxon>
        <taxon>Hymenobacter</taxon>
    </lineage>
</organism>
<evidence type="ECO:0000259" key="6">
    <source>
        <dbReference type="PROSITE" id="PS51352"/>
    </source>
</evidence>
<dbReference type="GO" id="GO:0030313">
    <property type="term" value="C:cell envelope"/>
    <property type="evidence" value="ECO:0007669"/>
    <property type="project" value="UniProtKB-SubCell"/>
</dbReference>
<evidence type="ECO:0000256" key="3">
    <source>
        <dbReference type="ARBA" id="ARBA00023157"/>
    </source>
</evidence>
<dbReference type="Gene3D" id="3.40.30.10">
    <property type="entry name" value="Glutaredoxin"/>
    <property type="match status" value="1"/>
</dbReference>
<evidence type="ECO:0000256" key="5">
    <source>
        <dbReference type="SAM" id="SignalP"/>
    </source>
</evidence>
<dbReference type="CDD" id="cd02966">
    <property type="entry name" value="TlpA_like_family"/>
    <property type="match status" value="1"/>
</dbReference>
<name>A0A558BKA3_9BACT</name>
<dbReference type="PANTHER" id="PTHR42852">
    <property type="entry name" value="THIOL:DISULFIDE INTERCHANGE PROTEIN DSBE"/>
    <property type="match status" value="1"/>
</dbReference>
<comment type="caution">
    <text evidence="7">The sequence shown here is derived from an EMBL/GenBank/DDBJ whole genome shotgun (WGS) entry which is preliminary data.</text>
</comment>
<dbReference type="GO" id="GO:0016491">
    <property type="term" value="F:oxidoreductase activity"/>
    <property type="evidence" value="ECO:0007669"/>
    <property type="project" value="InterPro"/>
</dbReference>
<dbReference type="InterPro" id="IPR000866">
    <property type="entry name" value="AhpC/TSA"/>
</dbReference>
<dbReference type="PANTHER" id="PTHR42852:SF6">
    <property type="entry name" value="THIOL:DISULFIDE INTERCHANGE PROTEIN DSBE"/>
    <property type="match status" value="1"/>
</dbReference>
<comment type="subcellular location">
    <subcellularLocation>
        <location evidence="1">Cell envelope</location>
    </subcellularLocation>
</comment>
<evidence type="ECO:0000313" key="7">
    <source>
        <dbReference type="EMBL" id="TVT36915.1"/>
    </source>
</evidence>
<reference evidence="7 8" key="1">
    <citation type="submission" date="2019-07" db="EMBL/GenBank/DDBJ databases">
        <title>Hymenobacter sp. straun FUR1 Genome sequencing and assembly.</title>
        <authorList>
            <person name="Chhetri G."/>
        </authorList>
    </citation>
    <scope>NUCLEOTIDE SEQUENCE [LARGE SCALE GENOMIC DNA]</scope>
    <source>
        <strain evidence="7 8">Fur1</strain>
    </source>
</reference>
<dbReference type="Proteomes" id="UP000317624">
    <property type="component" value="Unassembled WGS sequence"/>
</dbReference>
<evidence type="ECO:0000313" key="8">
    <source>
        <dbReference type="Proteomes" id="UP000317624"/>
    </source>
</evidence>
<keyword evidence="4" id="KW-0676">Redox-active center</keyword>
<dbReference type="InterPro" id="IPR050553">
    <property type="entry name" value="Thioredoxin_ResA/DsbE_sf"/>
</dbReference>
<feature type="signal peptide" evidence="5">
    <location>
        <begin position="1"/>
        <end position="21"/>
    </location>
</feature>
<keyword evidence="3" id="KW-1015">Disulfide bond</keyword>
<feature type="chain" id="PRO_5035326943" evidence="5">
    <location>
        <begin position="22"/>
        <end position="363"/>
    </location>
</feature>
<keyword evidence="5" id="KW-0732">Signal</keyword>
<keyword evidence="2" id="KW-0201">Cytochrome c-type biogenesis</keyword>
<accession>A0A558BKA3</accession>
<dbReference type="EMBL" id="VMRJ01000008">
    <property type="protein sequence ID" value="TVT36915.1"/>
    <property type="molecule type" value="Genomic_DNA"/>
</dbReference>
<gene>
    <name evidence="7" type="ORF">FNT36_23890</name>
</gene>
<dbReference type="PROSITE" id="PS51352">
    <property type="entry name" value="THIOREDOXIN_2"/>
    <property type="match status" value="1"/>
</dbReference>
<sequence>MRPHLLFSPLLCLLPALPSRAQQPQSAAAPGYTIEGQDSRLAGRHVYLLAAERPSHTQPWPALDSAQADATGHFVLHGRVPAPDVYWLRLDKQRVLQPVPLAGRQEHLSGLVELAPSSTRQAPVYQLHLSGSPEVEWLQALLPYGLLRNQAATASDKHLRQLQAQLRHRASSYLAPYVAFHYLRLHPSARPLLDSLTTRFAREQPASPYLPRLRELLDKAPTLAVGALAPDFTLTDLHGQSVTLSSLRGRYVLVDFWASWCKPCRAENPPVLAAYQRFRDQGVGFTVLSVSLDEKPAAWQQAVQQDGLPWTQVADLQGLRGSTGHLYQLVGIPATFLLDPEGRIVAKDLRGSDLKQVLTRHLN</sequence>
<evidence type="ECO:0000256" key="1">
    <source>
        <dbReference type="ARBA" id="ARBA00004196"/>
    </source>
</evidence>
<evidence type="ECO:0000256" key="4">
    <source>
        <dbReference type="ARBA" id="ARBA00023284"/>
    </source>
</evidence>
<dbReference type="AlphaFoldDB" id="A0A558BKA3"/>